<dbReference type="SFLD" id="SFLDG01129">
    <property type="entry name" value="C1.5:_HAD__Beta-PGM__Phosphata"/>
    <property type="match status" value="1"/>
</dbReference>
<dbReference type="EMBL" id="OZ004260">
    <property type="protein sequence ID" value="CAK7921537.1"/>
    <property type="molecule type" value="Genomic_DNA"/>
</dbReference>
<keyword evidence="2" id="KW-1185">Reference proteome</keyword>
<evidence type="ECO:0000313" key="1">
    <source>
        <dbReference type="EMBL" id="CAK7921537.1"/>
    </source>
</evidence>
<proteinExistence type="predicted"/>
<accession>A0ABP0EKV6</accession>
<sequence>MLSNVVLLQCRTISMQEYPTVVVLDLDYTIWPCWCDTHVSMPFKPLSKSRVRDKYGEELSLYPEVESIILELADQGITVVGASRTATPKVAKELLSLFHVGGKPAIKYFSSLQWGQGSKTKHIMKAAKELNLEDELRDGEFILFDDESRNKDVETIGCKFAYLPSQTVGLSRKHFEKGINEWSTWRGRKKN</sequence>
<dbReference type="NCBIfam" id="TIGR01681">
    <property type="entry name" value="HAD-SF-IIIC"/>
    <property type="match status" value="1"/>
</dbReference>
<dbReference type="SFLD" id="SFLDS00003">
    <property type="entry name" value="Haloacid_Dehalogenase"/>
    <property type="match status" value="1"/>
</dbReference>
<dbReference type="SFLD" id="SFLDG01131">
    <property type="entry name" value="C1.5.2:_MDP_Like"/>
    <property type="match status" value="1"/>
</dbReference>
<dbReference type="PANTHER" id="PTHR17901">
    <property type="entry name" value="MAGNESIUM-DEPENDENT PHOSPHATASE 1 MDP1"/>
    <property type="match status" value="1"/>
</dbReference>
<dbReference type="Gene3D" id="3.40.50.1000">
    <property type="entry name" value="HAD superfamily/HAD-like"/>
    <property type="match status" value="1"/>
</dbReference>
<reference evidence="1 2" key="1">
    <citation type="submission" date="2024-01" db="EMBL/GenBank/DDBJ databases">
        <authorList>
            <consortium name="Genoscope - CEA"/>
            <person name="William W."/>
        </authorList>
    </citation>
    <scope>NUCLEOTIDE SEQUENCE [LARGE SCALE GENOMIC DNA]</scope>
    <source>
        <strain evidence="1 2">29B2s-10</strain>
    </source>
</reference>
<dbReference type="SUPFAM" id="SSF56784">
    <property type="entry name" value="HAD-like"/>
    <property type="match status" value="1"/>
</dbReference>
<organism evidence="1 2">
    <name type="scientific">[Candida] anglica</name>
    <dbReference type="NCBI Taxonomy" id="148631"/>
    <lineage>
        <taxon>Eukaryota</taxon>
        <taxon>Fungi</taxon>
        <taxon>Dikarya</taxon>
        <taxon>Ascomycota</taxon>
        <taxon>Saccharomycotina</taxon>
        <taxon>Pichiomycetes</taxon>
        <taxon>Debaryomycetaceae</taxon>
        <taxon>Kurtzmaniella</taxon>
    </lineage>
</organism>
<dbReference type="Pfam" id="PF12689">
    <property type="entry name" value="Acid_PPase"/>
    <property type="match status" value="1"/>
</dbReference>
<protein>
    <submittedName>
        <fullName evidence="1">Magnesium-dependent phosphatase YER134C</fullName>
    </submittedName>
</protein>
<dbReference type="Proteomes" id="UP001497600">
    <property type="component" value="Chromosome H"/>
</dbReference>
<name>A0ABP0EKV6_9ASCO</name>
<dbReference type="PANTHER" id="PTHR17901:SF14">
    <property type="entry name" value="MAGNESIUM-DEPENDENT PHOSPHATASE 1"/>
    <property type="match status" value="1"/>
</dbReference>
<dbReference type="InterPro" id="IPR010036">
    <property type="entry name" value="MDP_1_eu_arc"/>
</dbReference>
<dbReference type="InterPro" id="IPR010033">
    <property type="entry name" value="HAD_SF_ppase_IIIC"/>
</dbReference>
<gene>
    <name evidence="1" type="ORF">CAAN4_H15456</name>
</gene>
<dbReference type="InterPro" id="IPR023214">
    <property type="entry name" value="HAD_sf"/>
</dbReference>
<dbReference type="InterPro" id="IPR036412">
    <property type="entry name" value="HAD-like_sf"/>
</dbReference>
<evidence type="ECO:0000313" key="2">
    <source>
        <dbReference type="Proteomes" id="UP001497600"/>
    </source>
</evidence>
<dbReference type="NCBIfam" id="TIGR01685">
    <property type="entry name" value="MDP-1"/>
    <property type="match status" value="1"/>
</dbReference>